<feature type="transmembrane region" description="Helical" evidence="1">
    <location>
        <begin position="36"/>
        <end position="57"/>
    </location>
</feature>
<dbReference type="Proteomes" id="UP000297031">
    <property type="component" value="Chromosome"/>
</dbReference>
<evidence type="ECO:0000313" key="3">
    <source>
        <dbReference type="Proteomes" id="UP000297031"/>
    </source>
</evidence>
<keyword evidence="1" id="KW-1133">Transmembrane helix</keyword>
<gene>
    <name evidence="2" type="ORF">E7746_11235</name>
</gene>
<proteinExistence type="predicted"/>
<organism evidence="2 3">
    <name type="scientific">Muribaculum gordoncarteri</name>
    <dbReference type="NCBI Taxonomy" id="2530390"/>
    <lineage>
        <taxon>Bacteria</taxon>
        <taxon>Pseudomonadati</taxon>
        <taxon>Bacteroidota</taxon>
        <taxon>Bacteroidia</taxon>
        <taxon>Bacteroidales</taxon>
        <taxon>Muribaculaceae</taxon>
        <taxon>Muribaculum</taxon>
    </lineage>
</organism>
<protein>
    <submittedName>
        <fullName evidence="2">Uncharacterized protein</fullName>
    </submittedName>
</protein>
<sequence>MKRPVLPHVGLFKIVCWLAITLLIAISYGLTSTPFGWIWIAYALSVGVVIYNVWYGFKQGCMQFSLLIMGICFVAGVILALIYLNLDYDSWFVSKIKY</sequence>
<dbReference type="RefSeq" id="WP_123395560.1">
    <property type="nucleotide sequence ID" value="NZ_CP039393.1"/>
</dbReference>
<reference evidence="2 3" key="1">
    <citation type="submission" date="2019-02" db="EMBL/GenBank/DDBJ databases">
        <title>Isolation and identification of novel species under the genus Muribaculum.</title>
        <authorList>
            <person name="Miyake S."/>
            <person name="Ding Y."/>
            <person name="Low A."/>
            <person name="Soh M."/>
            <person name="Seedorf H."/>
        </authorList>
    </citation>
    <scope>NUCLEOTIDE SEQUENCE [LARGE SCALE GENOMIC DNA]</scope>
    <source>
        <strain evidence="2 3">TLL-A4</strain>
    </source>
</reference>
<dbReference type="KEGG" id="mgod:E7746_11235"/>
<dbReference type="EMBL" id="CP039393">
    <property type="protein sequence ID" value="QCD36414.1"/>
    <property type="molecule type" value="Genomic_DNA"/>
</dbReference>
<feature type="transmembrane region" description="Helical" evidence="1">
    <location>
        <begin position="12"/>
        <end position="30"/>
    </location>
</feature>
<feature type="transmembrane region" description="Helical" evidence="1">
    <location>
        <begin position="64"/>
        <end position="84"/>
    </location>
</feature>
<name>A0A4P7VMF3_9BACT</name>
<keyword evidence="1" id="KW-0472">Membrane</keyword>
<evidence type="ECO:0000313" key="2">
    <source>
        <dbReference type="EMBL" id="QCD36414.1"/>
    </source>
</evidence>
<keyword evidence="1" id="KW-0812">Transmembrane</keyword>
<accession>A0A4P7VMF3</accession>
<dbReference type="AlphaFoldDB" id="A0A4P7VMF3"/>
<evidence type="ECO:0000256" key="1">
    <source>
        <dbReference type="SAM" id="Phobius"/>
    </source>
</evidence>
<keyword evidence="3" id="KW-1185">Reference proteome</keyword>